<feature type="domain" description="Glycosyl-hydrolase family 116 N-terminal" evidence="3">
    <location>
        <begin position="97"/>
        <end position="383"/>
    </location>
</feature>
<dbReference type="Proteomes" id="UP000346198">
    <property type="component" value="Unassembled WGS sequence"/>
</dbReference>
<dbReference type="SUPFAM" id="SSF48208">
    <property type="entry name" value="Six-hairpin glycosidases"/>
    <property type="match status" value="1"/>
</dbReference>
<dbReference type="GO" id="GO:0008422">
    <property type="term" value="F:beta-glucosidase activity"/>
    <property type="evidence" value="ECO:0007669"/>
    <property type="project" value="TreeGrafter"/>
</dbReference>
<evidence type="ECO:0000313" key="5">
    <source>
        <dbReference type="Proteomes" id="UP000346198"/>
    </source>
</evidence>
<name>A0A6C2UHP7_9BACT</name>
<protein>
    <recommendedName>
        <fullName evidence="6">Glycosyl-hydrolase family 116 catalytic region domain-containing protein</fullName>
    </recommendedName>
</protein>
<evidence type="ECO:0008006" key="6">
    <source>
        <dbReference type="Google" id="ProtNLM"/>
    </source>
</evidence>
<dbReference type="InterPro" id="IPR024462">
    <property type="entry name" value="GH116_N"/>
</dbReference>
<proteinExistence type="predicted"/>
<dbReference type="EMBL" id="CAAHFH010000001">
    <property type="protein sequence ID" value="VGO18736.1"/>
    <property type="molecule type" value="Genomic_DNA"/>
</dbReference>
<gene>
    <name evidence="4" type="ORF">SCARR_00789</name>
</gene>
<evidence type="ECO:0000259" key="2">
    <source>
        <dbReference type="Pfam" id="PF04685"/>
    </source>
</evidence>
<feature type="signal peptide" evidence="1">
    <location>
        <begin position="1"/>
        <end position="22"/>
    </location>
</feature>
<sequence length="843" mass="94893">MNRITYILIIAFALCSHLTSIASVKSQPVSWNDFSKQLRFGNSGTVSSDMEIKYATVKPIFYVETDDKWFAKKEFEYLHLLEEGKAVNPPSGIRSSVPLGGIGAGTVELRADGRLRDWNIFNNMPFNAGKKKKGKDKLDSFEGLEEVFTPGKKTHVDDAFMGLRVKGAAGSPVAVALRTAPLKDQLPSVQRINYSGAYPVSRLAFSDDCLSLEATLYAYSEFRIRDAARSATPCVLFSLELRNPTREPMDASFLFNMPNSIGGTYSAGEGLTLTRSKPGLTHGSMTFAATGADKVTYGTGGSVSDVWADFEEDGQFTSVVSKANYGVISASARIEPGQTRVITIAMAWYFPDRLSSRENFPIKGNYYSNLFESSSDVAKTVLGRLPETWSDLLEWQRACFDNSLPKWFQDALVNGASNIAKIGLWGKDGKYYQWESFSCPNIEPIHVTLARALPFMFFFPELEKQIIRDFGPIQQEDGYVTEKIWSRMTGRSRILGDCSPVFIFAVQMIYQWTGDEVFFNEMWPHVKRAVEWQIERSQQFGLPNHMKCTYDLSGFDKYSVLGYNGVMHIAGLKSAISMGTMKGDHAFVDQCEENLRLARKTLSEKLWNGSFYPCYWDEKKGRSDMIHTDVLYGQLWAYILGLGEVVPADTLKSHLAMEEEYANTPYGLRMLVDTQNGADPNGRTKDDTIWQIANVTWSGLNFFLGNEDMKHSLSQTENMVKNWSRNWNDQWNYTGMYTAWDGGPYCNSHYDRHLMFWSFPLAMTGQNYSAVDKRLSFDPKQLAPYRLPFYTPTANGVLETMADGSMQLQLFSGELNLTELVIGEKTVGRDLSLKAGDKVQVNR</sequence>
<keyword evidence="5" id="KW-1185">Reference proteome</keyword>
<keyword evidence="1" id="KW-0732">Signal</keyword>
<dbReference type="InterPro" id="IPR012341">
    <property type="entry name" value="6hp_glycosidase-like_sf"/>
</dbReference>
<dbReference type="PANTHER" id="PTHR12654:SF0">
    <property type="entry name" value="NON-LYSOSOMAL GLUCOSYLCERAMIDASE"/>
    <property type="match status" value="1"/>
</dbReference>
<dbReference type="Pfam" id="PF04685">
    <property type="entry name" value="DUF608"/>
    <property type="match status" value="1"/>
</dbReference>
<evidence type="ECO:0000259" key="3">
    <source>
        <dbReference type="Pfam" id="PF12215"/>
    </source>
</evidence>
<dbReference type="GO" id="GO:0005975">
    <property type="term" value="P:carbohydrate metabolic process"/>
    <property type="evidence" value="ECO:0007669"/>
    <property type="project" value="InterPro"/>
</dbReference>
<dbReference type="Pfam" id="PF12215">
    <property type="entry name" value="Glyco_hydr_116N"/>
    <property type="match status" value="1"/>
</dbReference>
<reference evidence="4 5" key="1">
    <citation type="submission" date="2019-04" db="EMBL/GenBank/DDBJ databases">
        <authorList>
            <person name="Van Vliet M D."/>
        </authorList>
    </citation>
    <scope>NUCLEOTIDE SEQUENCE [LARGE SCALE GENOMIC DNA]</scope>
    <source>
        <strain evidence="4 5">F21</strain>
    </source>
</reference>
<dbReference type="RefSeq" id="WP_136060192.1">
    <property type="nucleotide sequence ID" value="NZ_CAAHFH010000001.1"/>
</dbReference>
<feature type="chain" id="PRO_5025514317" description="Glycosyl-hydrolase family 116 catalytic region domain-containing protein" evidence="1">
    <location>
        <begin position="23"/>
        <end position="843"/>
    </location>
</feature>
<organism evidence="4 5">
    <name type="scientific">Pontiella sulfatireligans</name>
    <dbReference type="NCBI Taxonomy" id="2750658"/>
    <lineage>
        <taxon>Bacteria</taxon>
        <taxon>Pseudomonadati</taxon>
        <taxon>Kiritimatiellota</taxon>
        <taxon>Kiritimatiellia</taxon>
        <taxon>Kiritimatiellales</taxon>
        <taxon>Pontiellaceae</taxon>
        <taxon>Pontiella</taxon>
    </lineage>
</organism>
<dbReference type="InterPro" id="IPR006775">
    <property type="entry name" value="GH116_catalytic"/>
</dbReference>
<dbReference type="InterPro" id="IPR052566">
    <property type="entry name" value="Non-lysos_glucosylceramidase"/>
</dbReference>
<dbReference type="AlphaFoldDB" id="A0A6C2UHP7"/>
<dbReference type="PANTHER" id="PTHR12654">
    <property type="entry name" value="BILE ACID BETA-GLUCOSIDASE-RELATED"/>
    <property type="match status" value="1"/>
</dbReference>
<accession>A0A6C2UHP7</accession>
<evidence type="ECO:0000313" key="4">
    <source>
        <dbReference type="EMBL" id="VGO18736.1"/>
    </source>
</evidence>
<dbReference type="InterPro" id="IPR008928">
    <property type="entry name" value="6-hairpin_glycosidase_sf"/>
</dbReference>
<dbReference type="Gene3D" id="1.50.10.10">
    <property type="match status" value="1"/>
</dbReference>
<evidence type="ECO:0000256" key="1">
    <source>
        <dbReference type="SAM" id="SignalP"/>
    </source>
</evidence>
<feature type="domain" description="Glycosyl-hydrolase family 116 catalytic region" evidence="2">
    <location>
        <begin position="497"/>
        <end position="758"/>
    </location>
</feature>